<proteinExistence type="predicted"/>
<sequence length="182" mass="21286">MRFKYPTTLLRGHLNLDYFSEQQKIYLSHTKNIDCILIFKFSLIDLWIMSTVTNNWLPKPTGINAVCELLELSASCDNEKQKEAYGRQKMMEKSEEFAGYCAAVFVETQTKVEVRQRAGLLMKTCFQNSYDFISESIKHWCQGKILQCIVDPDDCIRKTASKIKKEKKTKKTTKKNFDNNWQ</sequence>
<dbReference type="InterPro" id="IPR011989">
    <property type="entry name" value="ARM-like"/>
</dbReference>
<dbReference type="InterPro" id="IPR016024">
    <property type="entry name" value="ARM-type_fold"/>
</dbReference>
<accession>X6M4U2</accession>
<dbReference type="AlphaFoldDB" id="X6M4U2"/>
<dbReference type="Gene3D" id="1.25.10.10">
    <property type="entry name" value="Leucine-rich Repeat Variant"/>
    <property type="match status" value="1"/>
</dbReference>
<dbReference type="EMBL" id="ASPP01024942">
    <property type="protein sequence ID" value="ETO08482.1"/>
    <property type="molecule type" value="Genomic_DNA"/>
</dbReference>
<gene>
    <name evidence="1" type="ORF">RFI_28905</name>
</gene>
<keyword evidence="2" id="KW-1185">Reference proteome</keyword>
<dbReference type="OrthoDB" id="951172at2759"/>
<reference evidence="1 2" key="1">
    <citation type="journal article" date="2013" name="Curr. Biol.">
        <title>The Genome of the Foraminiferan Reticulomyxa filosa.</title>
        <authorList>
            <person name="Glockner G."/>
            <person name="Hulsmann N."/>
            <person name="Schleicher M."/>
            <person name="Noegel A.A."/>
            <person name="Eichinger L."/>
            <person name="Gallinger C."/>
            <person name="Pawlowski J."/>
            <person name="Sierra R."/>
            <person name="Euteneuer U."/>
            <person name="Pillet L."/>
            <person name="Moustafa A."/>
            <person name="Platzer M."/>
            <person name="Groth M."/>
            <person name="Szafranski K."/>
            <person name="Schliwa M."/>
        </authorList>
    </citation>
    <scope>NUCLEOTIDE SEQUENCE [LARGE SCALE GENOMIC DNA]</scope>
</reference>
<dbReference type="SUPFAM" id="SSF48371">
    <property type="entry name" value="ARM repeat"/>
    <property type="match status" value="1"/>
</dbReference>
<name>X6M4U2_RETFI</name>
<evidence type="ECO:0000313" key="1">
    <source>
        <dbReference type="EMBL" id="ETO08482.1"/>
    </source>
</evidence>
<dbReference type="Proteomes" id="UP000023152">
    <property type="component" value="Unassembled WGS sequence"/>
</dbReference>
<comment type="caution">
    <text evidence="1">The sequence shown here is derived from an EMBL/GenBank/DDBJ whole genome shotgun (WGS) entry which is preliminary data.</text>
</comment>
<evidence type="ECO:0000313" key="2">
    <source>
        <dbReference type="Proteomes" id="UP000023152"/>
    </source>
</evidence>
<protein>
    <submittedName>
        <fullName evidence="1">Uncharacterized protein</fullName>
    </submittedName>
</protein>
<organism evidence="1 2">
    <name type="scientific">Reticulomyxa filosa</name>
    <dbReference type="NCBI Taxonomy" id="46433"/>
    <lineage>
        <taxon>Eukaryota</taxon>
        <taxon>Sar</taxon>
        <taxon>Rhizaria</taxon>
        <taxon>Retaria</taxon>
        <taxon>Foraminifera</taxon>
        <taxon>Monothalamids</taxon>
        <taxon>Reticulomyxidae</taxon>
        <taxon>Reticulomyxa</taxon>
    </lineage>
</organism>